<evidence type="ECO:0000313" key="1">
    <source>
        <dbReference type="EMBL" id="VAW70586.1"/>
    </source>
</evidence>
<organism evidence="1">
    <name type="scientific">hydrothermal vent metagenome</name>
    <dbReference type="NCBI Taxonomy" id="652676"/>
    <lineage>
        <taxon>unclassified sequences</taxon>
        <taxon>metagenomes</taxon>
        <taxon>ecological metagenomes</taxon>
    </lineage>
</organism>
<reference evidence="1" key="1">
    <citation type="submission" date="2018-06" db="EMBL/GenBank/DDBJ databases">
        <authorList>
            <person name="Zhirakovskaya E."/>
        </authorList>
    </citation>
    <scope>NUCLEOTIDE SEQUENCE</scope>
</reference>
<sequence>TRDQGETFQYNSVILGLMFANTNWEAGAVHDMYIDDVYIDNTLARVELCEGSTWATRGVCNPQPPIKWSNSSVQVTVNLGEWLAGTSAYLYVVNAAGDAGTTGYQVLLSN</sequence>
<feature type="non-terminal residue" evidence="1">
    <location>
        <position position="1"/>
    </location>
</feature>
<accession>A0A3B0YQ48</accession>
<name>A0A3B0YQ48_9ZZZZ</name>
<proteinExistence type="predicted"/>
<dbReference type="AlphaFoldDB" id="A0A3B0YQ48"/>
<protein>
    <submittedName>
        <fullName evidence="1">Uncharacterized protein</fullName>
    </submittedName>
</protein>
<gene>
    <name evidence="1" type="ORF">MNBD_GAMMA10-1273</name>
</gene>
<dbReference type="EMBL" id="UOFJ01000532">
    <property type="protein sequence ID" value="VAW70586.1"/>
    <property type="molecule type" value="Genomic_DNA"/>
</dbReference>